<evidence type="ECO:0000256" key="4">
    <source>
        <dbReference type="ARBA" id="ARBA00023239"/>
    </source>
</evidence>
<comment type="cofactor">
    <cofactor evidence="1">
        <name>pyridoxal 5'-phosphate</name>
        <dbReference type="ChEBI" id="CHEBI:597326"/>
    </cofactor>
</comment>
<evidence type="ECO:0000256" key="1">
    <source>
        <dbReference type="ARBA" id="ARBA00001933"/>
    </source>
</evidence>
<dbReference type="PANTHER" id="PTHR42690">
    <property type="entry name" value="THREONINE SYNTHASE FAMILY MEMBER"/>
    <property type="match status" value="1"/>
</dbReference>
<evidence type="ECO:0000256" key="2">
    <source>
        <dbReference type="ARBA" id="ARBA00005517"/>
    </source>
</evidence>
<name>A0A0C2E9C8_9PSED</name>
<dbReference type="InterPro" id="IPR037158">
    <property type="entry name" value="Thr_synth_N_sf"/>
</dbReference>
<evidence type="ECO:0000259" key="6">
    <source>
        <dbReference type="Pfam" id="PF00291"/>
    </source>
</evidence>
<dbReference type="InterPro" id="IPR004450">
    <property type="entry name" value="Thr_synthase-like"/>
</dbReference>
<dbReference type="InterPro" id="IPR029144">
    <property type="entry name" value="Thr_synth_N"/>
</dbReference>
<dbReference type="EC" id="4.2.3.1" evidence="5"/>
<evidence type="ECO:0000259" key="7">
    <source>
        <dbReference type="Pfam" id="PF14821"/>
    </source>
</evidence>
<dbReference type="PANTHER" id="PTHR42690:SF1">
    <property type="entry name" value="THREONINE SYNTHASE-LIKE 2"/>
    <property type="match status" value="1"/>
</dbReference>
<evidence type="ECO:0000313" key="9">
    <source>
        <dbReference type="Proteomes" id="UP000031535"/>
    </source>
</evidence>
<sequence>MQTHLAWHGRCARHRSILRLLMRTTSFSPPESPGIAREGTAVAVNFSRAPSRVQMAVLRDGERVSQIMKYVSTRTPGKEFEFSEVLMGAYAPDGGLFVPHKVPRFKKEDLLKLEWLPFNELARHVIEPFMGNYIPQDELSRMLEETFERFKSKAVAPLYQTASNEWVLELFHGPAGVYQDFGLQLMSRLVEYTLTKSGKRALVIGCTGGDTGAAAIKAFNGMDGVTVIVLHPSKGTTEEHRRRLLSTAEGNIVNISVEGDYSDCHRLCEKILRGRNETGQQLISFNSINWVRVLAHLAFYFYSALQLGAPKREIAFSVPTGNFGALYSGYMAREMGLPIRQLIVATNANAGLHKFLQSNFYSRTEICSTKTPSMNVSLASNFERLQWSILNRCGDKVARNMELLEGDGQIQLERDEWLEARKLFDSLAVEDAETFRSIHEVFVQNGYLISPNTAIGLRAARVSRRSLLIPMICLATTHPATAASVLAEADVPCPIKGASAQPLSNDLCISIPNDVGILMEVIKDISKDTMSRSR</sequence>
<dbReference type="Pfam" id="PF00291">
    <property type="entry name" value="PALP"/>
    <property type="match status" value="1"/>
</dbReference>
<dbReference type="Gene3D" id="3.40.50.1100">
    <property type="match status" value="2"/>
</dbReference>
<evidence type="ECO:0000256" key="5">
    <source>
        <dbReference type="NCBIfam" id="TIGR00260"/>
    </source>
</evidence>
<organism evidence="8 9">
    <name type="scientific">Pseudomonas batumici</name>
    <dbReference type="NCBI Taxonomy" id="226910"/>
    <lineage>
        <taxon>Bacteria</taxon>
        <taxon>Pseudomonadati</taxon>
        <taxon>Pseudomonadota</taxon>
        <taxon>Gammaproteobacteria</taxon>
        <taxon>Pseudomonadales</taxon>
        <taxon>Pseudomonadaceae</taxon>
        <taxon>Pseudomonas</taxon>
    </lineage>
</organism>
<dbReference type="AlphaFoldDB" id="A0A0C2E9C8"/>
<dbReference type="InterPro" id="IPR051166">
    <property type="entry name" value="Threonine_Synthase"/>
</dbReference>
<proteinExistence type="inferred from homology"/>
<feature type="domain" description="Threonine synthase N-terminal" evidence="7">
    <location>
        <begin position="69"/>
        <end position="147"/>
    </location>
</feature>
<comment type="similarity">
    <text evidence="2">Belongs to the threonine synthase family.</text>
</comment>
<dbReference type="GO" id="GO:0009088">
    <property type="term" value="P:threonine biosynthetic process"/>
    <property type="evidence" value="ECO:0007669"/>
    <property type="project" value="UniProtKB-UniRule"/>
</dbReference>
<comment type="caution">
    <text evidence="8">The sequence shown here is derived from an EMBL/GenBank/DDBJ whole genome shotgun (WGS) entry which is preliminary data.</text>
</comment>
<keyword evidence="9" id="KW-1185">Reference proteome</keyword>
<dbReference type="NCBIfam" id="TIGR00260">
    <property type="entry name" value="thrC"/>
    <property type="match status" value="1"/>
</dbReference>
<dbReference type="Gene3D" id="3.90.1380.10">
    <property type="entry name" value="Threonine synthase, N-terminal domain"/>
    <property type="match status" value="1"/>
</dbReference>
<dbReference type="SUPFAM" id="SSF53686">
    <property type="entry name" value="Tryptophan synthase beta subunit-like PLP-dependent enzymes"/>
    <property type="match status" value="1"/>
</dbReference>
<dbReference type="EMBL" id="JXDG01000049">
    <property type="protein sequence ID" value="KIH82494.1"/>
    <property type="molecule type" value="Genomic_DNA"/>
</dbReference>
<dbReference type="GO" id="GO:0004795">
    <property type="term" value="F:threonine synthase activity"/>
    <property type="evidence" value="ECO:0007669"/>
    <property type="project" value="UniProtKB-UniRule"/>
</dbReference>
<gene>
    <name evidence="8" type="ORF">UCMB321_3732</name>
</gene>
<reference evidence="8 9" key="1">
    <citation type="submission" date="2015-01" db="EMBL/GenBank/DDBJ databases">
        <title>Complete genome of Pseudomonas batumici UCM B-321 producer of the batumin antibiotic with strong antistaphilococcal and potential anticancer activity.</title>
        <authorList>
            <person name="Klochko V.V."/>
            <person name="Zelena L.B."/>
            <person name="Elena K.A."/>
            <person name="Reva O.N."/>
        </authorList>
    </citation>
    <scope>NUCLEOTIDE SEQUENCE [LARGE SCALE GENOMIC DNA]</scope>
    <source>
        <strain evidence="8 9">UCM B-321</strain>
    </source>
</reference>
<dbReference type="Pfam" id="PF14821">
    <property type="entry name" value="Thr_synth_N"/>
    <property type="match status" value="1"/>
</dbReference>
<dbReference type="STRING" id="226910.UCMB321_3732"/>
<dbReference type="PATRIC" id="fig|226910.6.peg.3725"/>
<accession>A0A0C2E9C8</accession>
<keyword evidence="3" id="KW-0663">Pyridoxal phosphate</keyword>
<keyword evidence="4" id="KW-0456">Lyase</keyword>
<protein>
    <recommendedName>
        <fullName evidence="5">Threonine synthase</fullName>
        <ecNumber evidence="5">4.2.3.1</ecNumber>
    </recommendedName>
</protein>
<evidence type="ECO:0000313" key="8">
    <source>
        <dbReference type="EMBL" id="KIH82494.1"/>
    </source>
</evidence>
<dbReference type="Proteomes" id="UP000031535">
    <property type="component" value="Unassembled WGS sequence"/>
</dbReference>
<evidence type="ECO:0000256" key="3">
    <source>
        <dbReference type="ARBA" id="ARBA00022898"/>
    </source>
</evidence>
<dbReference type="InterPro" id="IPR001926">
    <property type="entry name" value="TrpB-like_PALP"/>
</dbReference>
<dbReference type="InterPro" id="IPR036052">
    <property type="entry name" value="TrpB-like_PALP_sf"/>
</dbReference>
<feature type="domain" description="Tryptophan synthase beta chain-like PALP" evidence="6">
    <location>
        <begin position="167"/>
        <end position="397"/>
    </location>
</feature>